<keyword evidence="5" id="KW-0378">Hydrolase</keyword>
<keyword evidence="4 8" id="KW-0812">Transmembrane</keyword>
<sequence length="288" mass="30959">MSADFSMPRASGTPRELAWAQALALFAAAVVMYHRTGAGLWETWSTNDNYSHGPLVPLTSAALVWLRWPKLRRLEVKPFAPGLALVALGCLMQVFGTRADLFALQGWSILPLLFGLSLTFFGRAVTHMLAFPLGYLAFMLTFPPVVMNTLSYGLKELAVQASVAGAKLAGAHVTRSGMSLFLPTGELRVENPCSGLRSLLALVATGTLFAYFQSGGMWRRWAVMLAAVPIALAGNIARLTVLVIVADRTSVVAATGKFHDASGYVMYAVSLALLLAMRAALTPKEAKR</sequence>
<dbReference type="InterPro" id="IPR026392">
    <property type="entry name" value="Exo/Archaeosortase_dom"/>
</dbReference>
<evidence type="ECO:0000256" key="2">
    <source>
        <dbReference type="ARBA" id="ARBA00022475"/>
    </source>
</evidence>
<name>A0A933SGJ5_UNCEI</name>
<feature type="transmembrane region" description="Helical" evidence="8">
    <location>
        <begin position="264"/>
        <end position="281"/>
    </location>
</feature>
<feature type="transmembrane region" description="Helical" evidence="8">
    <location>
        <begin position="102"/>
        <end position="121"/>
    </location>
</feature>
<feature type="transmembrane region" description="Helical" evidence="8">
    <location>
        <begin position="128"/>
        <end position="147"/>
    </location>
</feature>
<comment type="subcellular location">
    <subcellularLocation>
        <location evidence="1">Cell membrane</location>
        <topology evidence="1">Multi-pass membrane protein</topology>
    </subcellularLocation>
</comment>
<evidence type="ECO:0000256" key="5">
    <source>
        <dbReference type="ARBA" id="ARBA00022801"/>
    </source>
</evidence>
<evidence type="ECO:0000313" key="9">
    <source>
        <dbReference type="EMBL" id="MBI5170915.1"/>
    </source>
</evidence>
<evidence type="ECO:0000256" key="4">
    <source>
        <dbReference type="ARBA" id="ARBA00022692"/>
    </source>
</evidence>
<gene>
    <name evidence="9" type="ORF">HZA61_15605</name>
</gene>
<dbReference type="AlphaFoldDB" id="A0A933SGJ5"/>
<evidence type="ECO:0000256" key="8">
    <source>
        <dbReference type="SAM" id="Phobius"/>
    </source>
</evidence>
<protein>
    <submittedName>
        <fullName evidence="9">Exosortase/archaeosortase family protein</fullName>
    </submittedName>
</protein>
<feature type="transmembrane region" description="Helical" evidence="8">
    <location>
        <begin position="195"/>
        <end position="212"/>
    </location>
</feature>
<evidence type="ECO:0000313" key="10">
    <source>
        <dbReference type="Proteomes" id="UP000696931"/>
    </source>
</evidence>
<keyword evidence="3" id="KW-0645">Protease</keyword>
<feature type="transmembrane region" description="Helical" evidence="8">
    <location>
        <begin position="221"/>
        <end position="244"/>
    </location>
</feature>
<dbReference type="GO" id="GO:0006508">
    <property type="term" value="P:proteolysis"/>
    <property type="evidence" value="ECO:0007669"/>
    <property type="project" value="UniProtKB-KW"/>
</dbReference>
<dbReference type="NCBIfam" id="TIGR02602">
    <property type="entry name" value="8TM_EpsH"/>
    <property type="match status" value="1"/>
</dbReference>
<evidence type="ECO:0000256" key="3">
    <source>
        <dbReference type="ARBA" id="ARBA00022670"/>
    </source>
</evidence>
<dbReference type="NCBIfam" id="TIGR04178">
    <property type="entry name" value="exo_archaeo"/>
    <property type="match status" value="1"/>
</dbReference>
<evidence type="ECO:0000256" key="6">
    <source>
        <dbReference type="ARBA" id="ARBA00022989"/>
    </source>
</evidence>
<reference evidence="9" key="1">
    <citation type="submission" date="2020-07" db="EMBL/GenBank/DDBJ databases">
        <title>Huge and variable diversity of episymbiotic CPR bacteria and DPANN archaea in groundwater ecosystems.</title>
        <authorList>
            <person name="He C.Y."/>
            <person name="Keren R."/>
            <person name="Whittaker M."/>
            <person name="Farag I.F."/>
            <person name="Doudna J."/>
            <person name="Cate J.H.D."/>
            <person name="Banfield J.F."/>
        </authorList>
    </citation>
    <scope>NUCLEOTIDE SEQUENCE</scope>
    <source>
        <strain evidence="9">NC_groundwater_1813_Pr3_B-0.1um_71_17</strain>
    </source>
</reference>
<keyword evidence="7 8" id="KW-0472">Membrane</keyword>
<accession>A0A933SGJ5</accession>
<evidence type="ECO:0000256" key="7">
    <source>
        <dbReference type="ARBA" id="ARBA00023136"/>
    </source>
</evidence>
<dbReference type="InterPro" id="IPR013426">
    <property type="entry name" value="EpsH-like"/>
</dbReference>
<organism evidence="9 10">
    <name type="scientific">Eiseniibacteriota bacterium</name>
    <dbReference type="NCBI Taxonomy" id="2212470"/>
    <lineage>
        <taxon>Bacteria</taxon>
        <taxon>Candidatus Eiseniibacteriota</taxon>
    </lineage>
</organism>
<dbReference type="Proteomes" id="UP000696931">
    <property type="component" value="Unassembled WGS sequence"/>
</dbReference>
<dbReference type="Pfam" id="PF09721">
    <property type="entry name" value="Exosortase_EpsH"/>
    <property type="match status" value="1"/>
</dbReference>
<evidence type="ECO:0000256" key="1">
    <source>
        <dbReference type="ARBA" id="ARBA00004651"/>
    </source>
</evidence>
<dbReference type="InterPro" id="IPR019127">
    <property type="entry name" value="Exosortase"/>
</dbReference>
<dbReference type="GO" id="GO:0008233">
    <property type="term" value="F:peptidase activity"/>
    <property type="evidence" value="ECO:0007669"/>
    <property type="project" value="UniProtKB-KW"/>
</dbReference>
<feature type="transmembrane region" description="Helical" evidence="8">
    <location>
        <begin position="78"/>
        <end position="96"/>
    </location>
</feature>
<keyword evidence="6 8" id="KW-1133">Transmembrane helix</keyword>
<proteinExistence type="predicted"/>
<dbReference type="EMBL" id="JACRIW010000112">
    <property type="protein sequence ID" value="MBI5170915.1"/>
    <property type="molecule type" value="Genomic_DNA"/>
</dbReference>
<comment type="caution">
    <text evidence="9">The sequence shown here is derived from an EMBL/GenBank/DDBJ whole genome shotgun (WGS) entry which is preliminary data.</text>
</comment>
<dbReference type="GO" id="GO:0005886">
    <property type="term" value="C:plasma membrane"/>
    <property type="evidence" value="ECO:0007669"/>
    <property type="project" value="UniProtKB-SubCell"/>
</dbReference>
<keyword evidence="2" id="KW-1003">Cell membrane</keyword>